<keyword evidence="6" id="KW-1185">Reference proteome</keyword>
<dbReference type="EMBL" id="JAIXNE010000003">
    <property type="protein sequence ID" value="MCA6076678.1"/>
    <property type="molecule type" value="Genomic_DNA"/>
</dbReference>
<dbReference type="SFLD" id="SFLDS00003">
    <property type="entry name" value="Haloacid_Dehalogenase"/>
    <property type="match status" value="1"/>
</dbReference>
<name>A0A9X1HQW2_9BACT</name>
<dbReference type="Gene3D" id="3.40.50.1000">
    <property type="entry name" value="HAD superfamily/HAD-like"/>
    <property type="match status" value="1"/>
</dbReference>
<dbReference type="SFLD" id="SFLDG01125">
    <property type="entry name" value="C1.1:_Acid_Phosphatase_Like"/>
    <property type="match status" value="1"/>
</dbReference>
<protein>
    <submittedName>
        <fullName evidence="4">5'-nucleotidase, lipoprotein e(P4) family</fullName>
    </submittedName>
</protein>
<dbReference type="PROSITE" id="PS51257">
    <property type="entry name" value="PROKAR_LIPOPROTEIN"/>
    <property type="match status" value="1"/>
</dbReference>
<dbReference type="InterPro" id="IPR023214">
    <property type="entry name" value="HAD_sf"/>
</dbReference>
<evidence type="ECO:0000256" key="2">
    <source>
        <dbReference type="SAM" id="SignalP"/>
    </source>
</evidence>
<evidence type="ECO:0000313" key="6">
    <source>
        <dbReference type="Proteomes" id="UP001139409"/>
    </source>
</evidence>
<reference evidence="4" key="1">
    <citation type="submission" date="2021-09" db="EMBL/GenBank/DDBJ databases">
        <title>Fulvivirga sp. isolated from coastal sediment.</title>
        <authorList>
            <person name="Yu H."/>
        </authorList>
    </citation>
    <scope>NUCLEOTIDE SEQUENCE</scope>
    <source>
        <strain evidence="4">1062</strain>
    </source>
</reference>
<feature type="signal peptide" evidence="2">
    <location>
        <begin position="1"/>
        <end position="28"/>
    </location>
</feature>
<evidence type="ECO:0000256" key="1">
    <source>
        <dbReference type="ARBA" id="ARBA00022729"/>
    </source>
</evidence>
<keyword evidence="1 2" id="KW-0732">Signal</keyword>
<dbReference type="InterPro" id="IPR005519">
    <property type="entry name" value="Acid_phosphat_B-like"/>
</dbReference>
<sequence length="269" mass="30622">MKVTNLPSIILFASIVFFSCGSSKVATSSDPYEQALAEQGMGATLWFQTSAEMRAAYYQAYQYGRMILEKKLALQNYDNPAIVFDIDETLLDNSPYQAWLIHNGRTYSSSTWKDWTDQARAEALPGALEFVAFVRSKGIDVFYISNRKTTEQKSTMENLKELGFPQVTDEHVLLRSASSDKTERRKRVQDSHEILLYVGDNLTDFNQVFDARGADYGKGLVDQYRQELLNSFVMLPNPMYGEWERAVLRNETGLSSQEQAARRKAALKE</sequence>
<comment type="caution">
    <text evidence="4">The sequence shown here is derived from an EMBL/GenBank/DDBJ whole genome shotgun (WGS) entry which is preliminary data.</text>
</comment>
<dbReference type="EMBL" id="JAIXNE010000004">
    <property type="protein sequence ID" value="MCA6077806.1"/>
    <property type="molecule type" value="Genomic_DNA"/>
</dbReference>
<dbReference type="PIRSF" id="PIRSF019271">
    <property type="entry name" value="Acid_Ptase_C"/>
    <property type="match status" value="1"/>
</dbReference>
<dbReference type="Proteomes" id="UP001139409">
    <property type="component" value="Unassembled WGS sequence"/>
</dbReference>
<dbReference type="CDD" id="cd07534">
    <property type="entry name" value="HAD_CAP"/>
    <property type="match status" value="1"/>
</dbReference>
<dbReference type="GO" id="GO:0009279">
    <property type="term" value="C:cell outer membrane"/>
    <property type="evidence" value="ECO:0007669"/>
    <property type="project" value="InterPro"/>
</dbReference>
<dbReference type="PANTHER" id="PTHR31284">
    <property type="entry name" value="ACID PHOSPHATASE-LIKE PROTEIN"/>
    <property type="match status" value="1"/>
</dbReference>
<dbReference type="RefSeq" id="WP_225698601.1">
    <property type="nucleotide sequence ID" value="NZ_JAIXNE010000002.1"/>
</dbReference>
<gene>
    <name evidence="3" type="ORF">LDX50_11530</name>
    <name evidence="4" type="ORF">LDX50_17500</name>
    <name evidence="5" type="ORF">LDX50_23220</name>
</gene>
<accession>A0A9X1HQW2</accession>
<organism evidence="4 6">
    <name type="scientific">Fulvivirga sedimenti</name>
    <dbReference type="NCBI Taxonomy" id="2879465"/>
    <lineage>
        <taxon>Bacteria</taxon>
        <taxon>Pseudomonadati</taxon>
        <taxon>Bacteroidota</taxon>
        <taxon>Cytophagia</taxon>
        <taxon>Cytophagales</taxon>
        <taxon>Fulvivirgaceae</taxon>
        <taxon>Fulvivirga</taxon>
    </lineage>
</organism>
<feature type="chain" id="PRO_5041194994" evidence="2">
    <location>
        <begin position="29"/>
        <end position="269"/>
    </location>
</feature>
<dbReference type="InterPro" id="IPR036412">
    <property type="entry name" value="HAD-like_sf"/>
</dbReference>
<proteinExistence type="predicted"/>
<evidence type="ECO:0000313" key="3">
    <source>
        <dbReference type="EMBL" id="MCA6075501.1"/>
    </source>
</evidence>
<dbReference type="EMBL" id="JAIXNE010000002">
    <property type="protein sequence ID" value="MCA6075501.1"/>
    <property type="molecule type" value="Genomic_DNA"/>
</dbReference>
<dbReference type="SUPFAM" id="SSF56784">
    <property type="entry name" value="HAD-like"/>
    <property type="match status" value="1"/>
</dbReference>
<dbReference type="NCBIfam" id="TIGR01533">
    <property type="entry name" value="lipo_e_P4"/>
    <property type="match status" value="1"/>
</dbReference>
<evidence type="ECO:0000313" key="5">
    <source>
        <dbReference type="EMBL" id="MCA6077806.1"/>
    </source>
</evidence>
<keyword evidence="4" id="KW-0449">Lipoprotein</keyword>
<dbReference type="Pfam" id="PF03767">
    <property type="entry name" value="Acid_phosphat_B"/>
    <property type="match status" value="1"/>
</dbReference>
<evidence type="ECO:0000313" key="4">
    <source>
        <dbReference type="EMBL" id="MCA6076678.1"/>
    </source>
</evidence>
<dbReference type="AlphaFoldDB" id="A0A9X1HQW2"/>
<dbReference type="PANTHER" id="PTHR31284:SF10">
    <property type="entry name" value="ACID PHOSPHATASE-LIKE PROTEIN"/>
    <property type="match status" value="1"/>
</dbReference>
<dbReference type="InterPro" id="IPR006423">
    <property type="entry name" value="Lipo_e_P4"/>
</dbReference>